<dbReference type="InterPro" id="IPR011050">
    <property type="entry name" value="Pectin_lyase_fold/virulence"/>
</dbReference>
<reference evidence="6 7" key="1">
    <citation type="journal article" date="2019" name="Int. J. Syst. Evol. Microbiol.">
        <title>The Global Catalogue of Microorganisms (GCM) 10K type strain sequencing project: providing services to taxonomists for standard genome sequencing and annotation.</title>
        <authorList>
            <consortium name="The Broad Institute Genomics Platform"/>
            <consortium name="The Broad Institute Genome Sequencing Center for Infectious Disease"/>
            <person name="Wu L."/>
            <person name="Ma J."/>
        </authorList>
    </citation>
    <scope>NUCLEOTIDE SEQUENCE [LARGE SCALE GENOMIC DNA]</scope>
    <source>
        <strain evidence="6 7">JCM 14718</strain>
    </source>
</reference>
<evidence type="ECO:0000256" key="1">
    <source>
        <dbReference type="ARBA" id="ARBA00008834"/>
    </source>
</evidence>
<comment type="similarity">
    <text evidence="1 4">Belongs to the glycosyl hydrolase 28 family.</text>
</comment>
<dbReference type="InterPro" id="IPR012334">
    <property type="entry name" value="Pectin_lyas_fold"/>
</dbReference>
<protein>
    <submittedName>
        <fullName evidence="6">Glycosyl hydrolase family 28 protein</fullName>
    </submittedName>
</protein>
<dbReference type="Proteomes" id="UP001500618">
    <property type="component" value="Unassembled WGS sequence"/>
</dbReference>
<accession>A0ABN2IXM0</accession>
<evidence type="ECO:0000313" key="7">
    <source>
        <dbReference type="Proteomes" id="UP001500618"/>
    </source>
</evidence>
<evidence type="ECO:0000256" key="3">
    <source>
        <dbReference type="ARBA" id="ARBA00023295"/>
    </source>
</evidence>
<keyword evidence="5" id="KW-0732">Signal</keyword>
<proteinExistence type="inferred from homology"/>
<dbReference type="PANTHER" id="PTHR31339">
    <property type="entry name" value="PECTIN LYASE-RELATED"/>
    <property type="match status" value="1"/>
</dbReference>
<keyword evidence="7" id="KW-1185">Reference proteome</keyword>
<organism evidence="6 7">
    <name type="scientific">Fodinicola feengrottensis</name>
    <dbReference type="NCBI Taxonomy" id="435914"/>
    <lineage>
        <taxon>Bacteria</taxon>
        <taxon>Bacillati</taxon>
        <taxon>Actinomycetota</taxon>
        <taxon>Actinomycetes</taxon>
        <taxon>Mycobacteriales</taxon>
        <taxon>Fodinicola</taxon>
    </lineage>
</organism>
<dbReference type="GO" id="GO:0016787">
    <property type="term" value="F:hydrolase activity"/>
    <property type="evidence" value="ECO:0007669"/>
    <property type="project" value="UniProtKB-KW"/>
</dbReference>
<comment type="caution">
    <text evidence="6">The sequence shown here is derived from an EMBL/GenBank/DDBJ whole genome shotgun (WGS) entry which is preliminary data.</text>
</comment>
<dbReference type="RefSeq" id="WP_344314713.1">
    <property type="nucleotide sequence ID" value="NZ_BAAANY010000038.1"/>
</dbReference>
<keyword evidence="2 4" id="KW-0378">Hydrolase</keyword>
<gene>
    <name evidence="6" type="ORF">GCM10009765_73430</name>
</gene>
<feature type="signal peptide" evidence="5">
    <location>
        <begin position="1"/>
        <end position="18"/>
    </location>
</feature>
<dbReference type="InterPro" id="IPR051801">
    <property type="entry name" value="GH28_Enzymes"/>
</dbReference>
<dbReference type="SUPFAM" id="SSF51126">
    <property type="entry name" value="Pectin lyase-like"/>
    <property type="match status" value="1"/>
</dbReference>
<dbReference type="Gene3D" id="2.160.20.10">
    <property type="entry name" value="Single-stranded right-handed beta-helix, Pectin lyase-like"/>
    <property type="match status" value="1"/>
</dbReference>
<keyword evidence="3 4" id="KW-0326">Glycosidase</keyword>
<dbReference type="PANTHER" id="PTHR31339:SF9">
    <property type="entry name" value="PLASMIN AND FIBRONECTIN-BINDING PROTEIN A"/>
    <property type="match status" value="1"/>
</dbReference>
<evidence type="ECO:0000313" key="6">
    <source>
        <dbReference type="EMBL" id="GAA1713655.1"/>
    </source>
</evidence>
<dbReference type="EMBL" id="BAAANY010000038">
    <property type="protein sequence ID" value="GAA1713655.1"/>
    <property type="molecule type" value="Genomic_DNA"/>
</dbReference>
<evidence type="ECO:0000256" key="5">
    <source>
        <dbReference type="SAM" id="SignalP"/>
    </source>
</evidence>
<name>A0ABN2IXM0_9ACTN</name>
<evidence type="ECO:0000256" key="2">
    <source>
        <dbReference type="ARBA" id="ARBA00022801"/>
    </source>
</evidence>
<dbReference type="InterPro" id="IPR000743">
    <property type="entry name" value="Glyco_hydro_28"/>
</dbReference>
<evidence type="ECO:0000256" key="4">
    <source>
        <dbReference type="RuleBase" id="RU361169"/>
    </source>
</evidence>
<dbReference type="Pfam" id="PF00295">
    <property type="entry name" value="Glyco_hydro_28"/>
    <property type="match status" value="1"/>
</dbReference>
<feature type="chain" id="PRO_5045508720" evidence="5">
    <location>
        <begin position="19"/>
        <end position="495"/>
    </location>
</feature>
<sequence>MILALVLVVGLVEPTGFAAGAATVFNVRDYGATGNGSTNDSTAINKAITAANAAGGGVVRVPAGTYKSSNSLHMKSNVTLQLDSGSTIKGSNAKGYDAAESNAYDKYQDYGHSHFHDAMIWGSGLTNIGFVGAGTIDGGGNLITGNPGAGQADKIISLTRCDNLTVSGITLRRGGHFGMLINGCTNVTSDHLTIDTAADRDGWNVISTTKVTITNATIAANDDALVFKSDYALGAKLPNGSVSVSVTDSQLSARCCNALMFGSETCGDFTGYTFQHITITGAQKSGLGMVSMDGSTISDVHYRDITMTGVRSPIMQKIGTRKRCGNSPGVGHISNITYDDITATGASPSFSPTLWGESGANRIDGVTFTNVNITVPGGNGTMSTGVPSNDATDYNPNSIGARPAFGWYVHNANNIKFVNSSVRFAANDGRPAVIVNNASGITFDHFTAQRGSSSPYDFGFQTVAGYCVSNSATTSGGALRTNATGSTMSCPERRP</sequence>